<feature type="coiled-coil region" evidence="1">
    <location>
        <begin position="139"/>
        <end position="187"/>
    </location>
</feature>
<feature type="region of interest" description="Disordered" evidence="2">
    <location>
        <begin position="58"/>
        <end position="89"/>
    </location>
</feature>
<dbReference type="EMBL" id="BMAU01021350">
    <property type="protein sequence ID" value="GFY18865.1"/>
    <property type="molecule type" value="Genomic_DNA"/>
</dbReference>
<evidence type="ECO:0000313" key="4">
    <source>
        <dbReference type="Proteomes" id="UP000887159"/>
    </source>
</evidence>
<accession>A0A8X6SW19</accession>
<evidence type="ECO:0000256" key="1">
    <source>
        <dbReference type="SAM" id="Coils"/>
    </source>
</evidence>
<comment type="caution">
    <text evidence="3">The sequence shown here is derived from an EMBL/GenBank/DDBJ whole genome shotgun (WGS) entry which is preliminary data.</text>
</comment>
<reference evidence="3" key="1">
    <citation type="submission" date="2020-08" db="EMBL/GenBank/DDBJ databases">
        <title>Multicomponent nature underlies the extraordinary mechanical properties of spider dragline silk.</title>
        <authorList>
            <person name="Kono N."/>
            <person name="Nakamura H."/>
            <person name="Mori M."/>
            <person name="Yoshida Y."/>
            <person name="Ohtoshi R."/>
            <person name="Malay A.D."/>
            <person name="Moran D.A.P."/>
            <person name="Tomita M."/>
            <person name="Numata K."/>
            <person name="Arakawa K."/>
        </authorList>
    </citation>
    <scope>NUCLEOTIDE SEQUENCE</scope>
</reference>
<organism evidence="3 4">
    <name type="scientific">Trichonephila clavipes</name>
    <name type="common">Golden silk orbweaver</name>
    <name type="synonym">Nephila clavipes</name>
    <dbReference type="NCBI Taxonomy" id="2585209"/>
    <lineage>
        <taxon>Eukaryota</taxon>
        <taxon>Metazoa</taxon>
        <taxon>Ecdysozoa</taxon>
        <taxon>Arthropoda</taxon>
        <taxon>Chelicerata</taxon>
        <taxon>Arachnida</taxon>
        <taxon>Araneae</taxon>
        <taxon>Araneomorphae</taxon>
        <taxon>Entelegynae</taxon>
        <taxon>Araneoidea</taxon>
        <taxon>Nephilidae</taxon>
        <taxon>Trichonephila</taxon>
    </lineage>
</organism>
<proteinExistence type="predicted"/>
<evidence type="ECO:0000256" key="2">
    <source>
        <dbReference type="SAM" id="MobiDB-lite"/>
    </source>
</evidence>
<keyword evidence="1" id="KW-0175">Coiled coil</keyword>
<sequence>MWRLEFRELTEAPIVIKKAKQGPRSTADSETEKLCVRKPYWRALQLKRGDTAVPESVNRVKSSPKEKGCSSEGEVLQVTRDGKAQHTRRARGKDALLDIVKELGVEVDITLPKIEFKKRICQSNYYNEESVKCLLECILEERRENKKGESKEREKLERELRGFEERKQMRELELERLRAKLRNKLKNKSSM</sequence>
<name>A0A8X6SW19_TRICX</name>
<protein>
    <submittedName>
        <fullName evidence="3">Uncharacterized protein</fullName>
    </submittedName>
</protein>
<dbReference type="AlphaFoldDB" id="A0A8X6SW19"/>
<evidence type="ECO:0000313" key="3">
    <source>
        <dbReference type="EMBL" id="GFY18865.1"/>
    </source>
</evidence>
<dbReference type="Proteomes" id="UP000887159">
    <property type="component" value="Unassembled WGS sequence"/>
</dbReference>
<keyword evidence="4" id="KW-1185">Reference proteome</keyword>
<gene>
    <name evidence="3" type="ORF">TNCV_3875531</name>
</gene>